<evidence type="ECO:0000256" key="4">
    <source>
        <dbReference type="SAM" id="MobiDB-lite"/>
    </source>
</evidence>
<dbReference type="PANTHER" id="PTHR36813:SF1">
    <property type="entry name" value="TRANSMEMBRANE PROTEIN"/>
    <property type="match status" value="1"/>
</dbReference>
<protein>
    <recommendedName>
        <fullName evidence="7">Small VCP/p97-interacting protein</fullName>
    </recommendedName>
</protein>
<evidence type="ECO:0000313" key="6">
    <source>
        <dbReference type="Proteomes" id="UP000595140"/>
    </source>
</evidence>
<accession>A0A484KJY6</accession>
<evidence type="ECO:0000256" key="2">
    <source>
        <dbReference type="ARBA" id="ARBA00023139"/>
    </source>
</evidence>
<reference evidence="5 6" key="1">
    <citation type="submission" date="2018-04" db="EMBL/GenBank/DDBJ databases">
        <authorList>
            <person name="Vogel A."/>
        </authorList>
    </citation>
    <scope>NUCLEOTIDE SEQUENCE [LARGE SCALE GENOMIC DNA]</scope>
</reference>
<organism evidence="5 6">
    <name type="scientific">Cuscuta campestris</name>
    <dbReference type="NCBI Taxonomy" id="132261"/>
    <lineage>
        <taxon>Eukaryota</taxon>
        <taxon>Viridiplantae</taxon>
        <taxon>Streptophyta</taxon>
        <taxon>Embryophyta</taxon>
        <taxon>Tracheophyta</taxon>
        <taxon>Spermatophyta</taxon>
        <taxon>Magnoliopsida</taxon>
        <taxon>eudicotyledons</taxon>
        <taxon>Gunneridae</taxon>
        <taxon>Pentapetalae</taxon>
        <taxon>asterids</taxon>
        <taxon>lamiids</taxon>
        <taxon>Solanales</taxon>
        <taxon>Convolvulaceae</taxon>
        <taxon>Cuscuteae</taxon>
        <taxon>Cuscuta</taxon>
        <taxon>Cuscuta subgen. Grammica</taxon>
        <taxon>Cuscuta sect. Cleistogrammica</taxon>
    </lineage>
</organism>
<evidence type="ECO:0000313" key="5">
    <source>
        <dbReference type="EMBL" id="VFQ62296.1"/>
    </source>
</evidence>
<feature type="region of interest" description="Disordered" evidence="4">
    <location>
        <begin position="1"/>
        <end position="71"/>
    </location>
</feature>
<keyword evidence="6" id="KW-1185">Reference proteome</keyword>
<keyword evidence="3" id="KW-0449">Lipoprotein</keyword>
<dbReference type="Pfam" id="PF15811">
    <property type="entry name" value="SVIP"/>
    <property type="match status" value="1"/>
</dbReference>
<keyword evidence="2" id="KW-0564">Palmitate</keyword>
<evidence type="ECO:0008006" key="7">
    <source>
        <dbReference type="Google" id="ProtNLM"/>
    </source>
</evidence>
<dbReference type="OrthoDB" id="1715717at2759"/>
<keyword evidence="1" id="KW-0519">Myristate</keyword>
<dbReference type="AlphaFoldDB" id="A0A484KJY6"/>
<evidence type="ECO:0000256" key="3">
    <source>
        <dbReference type="ARBA" id="ARBA00023288"/>
    </source>
</evidence>
<evidence type="ECO:0000256" key="1">
    <source>
        <dbReference type="ARBA" id="ARBA00022707"/>
    </source>
</evidence>
<feature type="compositionally biased region" description="Basic and acidic residues" evidence="4">
    <location>
        <begin position="24"/>
        <end position="62"/>
    </location>
</feature>
<name>A0A484KJY6_9ASTE</name>
<dbReference type="Proteomes" id="UP000595140">
    <property type="component" value="Unassembled WGS sequence"/>
</dbReference>
<gene>
    <name evidence="5" type="ORF">CCAM_LOCUS4072</name>
</gene>
<dbReference type="InterPro" id="IPR031632">
    <property type="entry name" value="SVIP"/>
</dbReference>
<dbReference type="PANTHER" id="PTHR36813">
    <property type="entry name" value="TRANSMEMBRANE PROTEIN"/>
    <property type="match status" value="1"/>
</dbReference>
<dbReference type="EMBL" id="OOIL02000230">
    <property type="protein sequence ID" value="VFQ62296.1"/>
    <property type="molecule type" value="Genomic_DNA"/>
</dbReference>
<proteinExistence type="predicted"/>
<sequence length="93" mass="9861">MGCFGCFDGGIIKGKKEKGPSVSDKLHPPKAASEDADKSADSARLRAAEAAQKRQEEFDKSPAGKAARAQMEAIAKKSANTNRGEPALKWQMG</sequence>